<feature type="transmembrane region" description="Helical" evidence="1">
    <location>
        <begin position="198"/>
        <end position="215"/>
    </location>
</feature>
<dbReference type="AlphaFoldDB" id="A0A368Y491"/>
<reference evidence="2 3" key="1">
    <citation type="submission" date="2018-07" db="EMBL/GenBank/DDBJ databases">
        <title>Genomic Encyclopedia of Type Strains, Phase IV (KMG-IV): sequencing the most valuable type-strain genomes for metagenomic binning, comparative biology and taxonomic classification.</title>
        <authorList>
            <person name="Goeker M."/>
        </authorList>
    </citation>
    <scope>NUCLEOTIDE SEQUENCE [LARGE SCALE GENOMIC DNA]</scope>
    <source>
        <strain evidence="2 3">DSM 27696</strain>
    </source>
</reference>
<protein>
    <recommendedName>
        <fullName evidence="4">ABC-2 type transport system permease protein</fullName>
    </recommendedName>
</protein>
<organism evidence="2 3">
    <name type="scientific">Saliterribacillus persicus</name>
    <dbReference type="NCBI Taxonomy" id="930114"/>
    <lineage>
        <taxon>Bacteria</taxon>
        <taxon>Bacillati</taxon>
        <taxon>Bacillota</taxon>
        <taxon>Bacilli</taxon>
        <taxon>Bacillales</taxon>
        <taxon>Bacillaceae</taxon>
        <taxon>Saliterribacillus</taxon>
    </lineage>
</organism>
<feature type="transmembrane region" description="Helical" evidence="1">
    <location>
        <begin position="423"/>
        <end position="442"/>
    </location>
</feature>
<gene>
    <name evidence="2" type="ORF">DFR57_10438</name>
</gene>
<proteinExistence type="predicted"/>
<evidence type="ECO:0000313" key="3">
    <source>
        <dbReference type="Proteomes" id="UP000252585"/>
    </source>
</evidence>
<dbReference type="OrthoDB" id="2958038at2"/>
<feature type="transmembrane region" description="Helical" evidence="1">
    <location>
        <begin position="359"/>
        <end position="379"/>
    </location>
</feature>
<feature type="transmembrane region" description="Helical" evidence="1">
    <location>
        <begin position="25"/>
        <end position="51"/>
    </location>
</feature>
<feature type="transmembrane region" description="Helical" evidence="1">
    <location>
        <begin position="295"/>
        <end position="311"/>
    </location>
</feature>
<feature type="transmembrane region" description="Helical" evidence="1">
    <location>
        <begin position="143"/>
        <end position="166"/>
    </location>
</feature>
<accession>A0A368Y491</accession>
<feature type="transmembrane region" description="Helical" evidence="1">
    <location>
        <begin position="385"/>
        <end position="403"/>
    </location>
</feature>
<keyword evidence="1" id="KW-0812">Transmembrane</keyword>
<dbReference type="Proteomes" id="UP000252585">
    <property type="component" value="Unassembled WGS sequence"/>
</dbReference>
<feature type="transmembrane region" description="Helical" evidence="1">
    <location>
        <begin position="173"/>
        <end position="192"/>
    </location>
</feature>
<feature type="transmembrane region" description="Helical" evidence="1">
    <location>
        <begin position="317"/>
        <end position="338"/>
    </location>
</feature>
<keyword evidence="1" id="KW-0472">Membrane</keyword>
<sequence>MSSLSKVYYSIHKSRLEKKKKLYKLAFNMAFDVTISIYLAAFLIFLVFIGLETLQAYQSYFIEIEVYLSNNMEVLILAGVGRMLFSSFSKPGIPYTSAEMKLTFLPYDNKNIWLLSLVMRVFKLISYGLLGLILLFLPLSPVFVLKILGLYLLIQLLLIVPQWYLFQIKSWKKISIVLLLTIVMSLIGFSSIYLSSSLLISILLVGLVLINYYLWRMRLTNIDWMRVVETNDLAVWNMFFINTMSEMKIKPEKKIGFLSQLFQSEKQKRSFPYQHSTIIYRHLWKSSLLKVKDKVFQGFGSILIIVPVLMIKEESLFVVGICLSIFLYSIVASSFFAAGFDEKLVHSLPWDMDIFKRAFLFWMYIIGGVYITFFGAISISVMGAHIETFLFIVLFSIAGIIILHRQINKQILKINRAYPKQMVLSYLYPIILFASIPLSIYYEFVTYLSLLLVVDLIKNKGKNSFGIVKKEI</sequence>
<keyword evidence="3" id="KW-1185">Reference proteome</keyword>
<name>A0A368Y491_9BACI</name>
<dbReference type="RefSeq" id="WP_114352154.1">
    <property type="nucleotide sequence ID" value="NZ_QPJJ01000004.1"/>
</dbReference>
<evidence type="ECO:0008006" key="4">
    <source>
        <dbReference type="Google" id="ProtNLM"/>
    </source>
</evidence>
<comment type="caution">
    <text evidence="2">The sequence shown here is derived from an EMBL/GenBank/DDBJ whole genome shotgun (WGS) entry which is preliminary data.</text>
</comment>
<keyword evidence="1" id="KW-1133">Transmembrane helix</keyword>
<feature type="transmembrane region" description="Helical" evidence="1">
    <location>
        <begin position="112"/>
        <end position="137"/>
    </location>
</feature>
<evidence type="ECO:0000313" key="2">
    <source>
        <dbReference type="EMBL" id="RCW73044.1"/>
    </source>
</evidence>
<evidence type="ECO:0000256" key="1">
    <source>
        <dbReference type="SAM" id="Phobius"/>
    </source>
</evidence>
<dbReference type="EMBL" id="QPJJ01000004">
    <property type="protein sequence ID" value="RCW73044.1"/>
    <property type="molecule type" value="Genomic_DNA"/>
</dbReference>